<reference evidence="6 7" key="1">
    <citation type="submission" date="2021-02" db="EMBL/GenBank/DDBJ databases">
        <title>Complete genome of Desulfoluna sp. strain ASN36.</title>
        <authorList>
            <person name="Takahashi A."/>
            <person name="Kojima H."/>
            <person name="Fukui M."/>
        </authorList>
    </citation>
    <scope>NUCLEOTIDE SEQUENCE [LARGE SCALE GENOMIC DNA]</scope>
    <source>
        <strain evidence="6 7">ASN36</strain>
    </source>
</reference>
<evidence type="ECO:0000256" key="2">
    <source>
        <dbReference type="ARBA" id="ARBA00022723"/>
    </source>
</evidence>
<dbReference type="EMBL" id="AP024488">
    <property type="protein sequence ID" value="BCS97521.1"/>
    <property type="molecule type" value="Genomic_DNA"/>
</dbReference>
<dbReference type="PROSITE" id="PS00198">
    <property type="entry name" value="4FE4S_FER_1"/>
    <property type="match status" value="1"/>
</dbReference>
<gene>
    <name evidence="6" type="ORF">DSLASN_31530</name>
</gene>
<protein>
    <submittedName>
        <fullName evidence="6">(Fe-S)-binding protein</fullName>
    </submittedName>
</protein>
<keyword evidence="3" id="KW-0408">Iron</keyword>
<keyword evidence="2" id="KW-0479">Metal-binding</keyword>
<dbReference type="PANTHER" id="PTHR43687">
    <property type="entry name" value="ADENYLYLSULFATE REDUCTASE, BETA SUBUNIT"/>
    <property type="match status" value="1"/>
</dbReference>
<evidence type="ECO:0000259" key="5">
    <source>
        <dbReference type="PROSITE" id="PS51379"/>
    </source>
</evidence>
<evidence type="ECO:0000313" key="7">
    <source>
        <dbReference type="Proteomes" id="UP001320148"/>
    </source>
</evidence>
<evidence type="ECO:0000313" key="6">
    <source>
        <dbReference type="EMBL" id="BCS97521.1"/>
    </source>
</evidence>
<evidence type="ECO:0000256" key="3">
    <source>
        <dbReference type="ARBA" id="ARBA00023004"/>
    </source>
</evidence>
<evidence type="ECO:0000256" key="1">
    <source>
        <dbReference type="ARBA" id="ARBA00022485"/>
    </source>
</evidence>
<dbReference type="RefSeq" id="WP_236888939.1">
    <property type="nucleotide sequence ID" value="NZ_AP024488.1"/>
</dbReference>
<dbReference type="InterPro" id="IPR017896">
    <property type="entry name" value="4Fe4S_Fe-S-bd"/>
</dbReference>
<dbReference type="SUPFAM" id="SSF54862">
    <property type="entry name" value="4Fe-4S ferredoxins"/>
    <property type="match status" value="1"/>
</dbReference>
<keyword evidence="4" id="KW-0411">Iron-sulfur</keyword>
<feature type="domain" description="4Fe-4S ferredoxin-type" evidence="5">
    <location>
        <begin position="283"/>
        <end position="312"/>
    </location>
</feature>
<dbReference type="PRINTS" id="PR01868">
    <property type="entry name" value="ABCEFAMILY"/>
</dbReference>
<organism evidence="6 7">
    <name type="scientific">Desulfoluna limicola</name>
    <dbReference type="NCBI Taxonomy" id="2810562"/>
    <lineage>
        <taxon>Bacteria</taxon>
        <taxon>Pseudomonadati</taxon>
        <taxon>Thermodesulfobacteriota</taxon>
        <taxon>Desulfobacteria</taxon>
        <taxon>Desulfobacterales</taxon>
        <taxon>Desulfolunaceae</taxon>
        <taxon>Desulfoluna</taxon>
    </lineage>
</organism>
<sequence length="426" mass="47930">MAHHTLKTAYRELANRLNRFPQGAPASERLFQILAMLFSKEEAELVSLIPIKPFTVDKAAFIWKMKVAKAQNILDTLADRAILVDMEQNGVQHYVLPPPMAGFFEFSLMRVRGNLDQKVLSELFYDYMNVEEDFIRELFTRGETRLGRVFVQERTLSPENALHVLDYERATEVIKTADHIGVGVCYCRHKMQHVGRDCDAPKNICMTFNTTAASLIKHGHARSMETQGCLDLLETAYGHNLVQFGENVRQRVNFICNCCGCCCEAMIAARRFAILHPVHTTAFIPVLDESTCTGCGKCATACPVAAMTLVTANDPADHRKKVARLNEDLCLGCGVCVRTCAKGSLSLKSRPSRIIIPRDAMHRTVVMAIERDKLQHLIFDNRVLFSHRALAALLGVILKLPPIKQLLANRQIKSHYLEALLARQQR</sequence>
<proteinExistence type="predicted"/>
<dbReference type="Proteomes" id="UP001320148">
    <property type="component" value="Chromosome"/>
</dbReference>
<evidence type="ECO:0000256" key="4">
    <source>
        <dbReference type="ARBA" id="ARBA00023014"/>
    </source>
</evidence>
<dbReference type="PROSITE" id="PS51379">
    <property type="entry name" value="4FE4S_FER_2"/>
    <property type="match status" value="2"/>
</dbReference>
<accession>A0ABM7PJZ9</accession>
<feature type="domain" description="4Fe-4S ferredoxin-type" evidence="5">
    <location>
        <begin position="321"/>
        <end position="350"/>
    </location>
</feature>
<dbReference type="SUPFAM" id="SSF46548">
    <property type="entry name" value="alpha-helical ferredoxin"/>
    <property type="match status" value="1"/>
</dbReference>
<name>A0ABM7PJZ9_9BACT</name>
<dbReference type="Gene3D" id="3.30.70.20">
    <property type="match status" value="1"/>
</dbReference>
<keyword evidence="7" id="KW-1185">Reference proteome</keyword>
<dbReference type="InterPro" id="IPR017900">
    <property type="entry name" value="4Fe4S_Fe_S_CS"/>
</dbReference>
<dbReference type="InterPro" id="IPR013283">
    <property type="entry name" value="RLI1"/>
</dbReference>
<dbReference type="Pfam" id="PF12838">
    <property type="entry name" value="Fer4_7"/>
    <property type="match status" value="1"/>
</dbReference>
<dbReference type="PANTHER" id="PTHR43687:SF1">
    <property type="entry name" value="FERREDOXIN III"/>
    <property type="match status" value="1"/>
</dbReference>
<keyword evidence="1" id="KW-0004">4Fe-4S</keyword>
<dbReference type="InterPro" id="IPR050572">
    <property type="entry name" value="Fe-S_Ferredoxin"/>
</dbReference>